<sequence>MSMFSRTLSGGRQRGAIAVELALIAIPLVLISLMALEFGRAMYTYNTLAKLTRDGARFLSGFDPSVPAEYPTGIAINRMLCGRDTACSDADILVPGLNAGMIRICDRVNSSGCPGLSFGVVPTGTGSINLVRVAIEGYVFTPAFPGASGWASITFDTIGTTMRQVL</sequence>
<keyword evidence="1" id="KW-0812">Transmembrane</keyword>
<proteinExistence type="predicted"/>
<name>A0A7W8HGJ6_9BURK</name>
<dbReference type="EMBL" id="JACHGB010000002">
    <property type="protein sequence ID" value="MBB5271056.1"/>
    <property type="molecule type" value="Genomic_DNA"/>
</dbReference>
<evidence type="ECO:0000313" key="4">
    <source>
        <dbReference type="Proteomes" id="UP000532440"/>
    </source>
</evidence>
<keyword evidence="1" id="KW-0472">Membrane</keyword>
<keyword evidence="4" id="KW-1185">Reference proteome</keyword>
<feature type="domain" description="TadE-like" evidence="2">
    <location>
        <begin position="15"/>
        <end position="57"/>
    </location>
</feature>
<gene>
    <name evidence="3" type="ORF">HNQ70_001060</name>
</gene>
<comment type="caution">
    <text evidence="3">The sequence shown here is derived from an EMBL/GenBank/DDBJ whole genome shotgun (WGS) entry which is preliminary data.</text>
</comment>
<dbReference type="AlphaFoldDB" id="A0A7W8HGJ6"/>
<evidence type="ECO:0000313" key="3">
    <source>
        <dbReference type="EMBL" id="MBB5271056.1"/>
    </source>
</evidence>
<dbReference type="InterPro" id="IPR012495">
    <property type="entry name" value="TadE-like_dom"/>
</dbReference>
<feature type="transmembrane region" description="Helical" evidence="1">
    <location>
        <begin position="15"/>
        <end position="36"/>
    </location>
</feature>
<keyword evidence="1" id="KW-1133">Transmembrane helix</keyword>
<evidence type="ECO:0000256" key="1">
    <source>
        <dbReference type="SAM" id="Phobius"/>
    </source>
</evidence>
<organism evidence="3 4">
    <name type="scientific">Quisquiliibacterium transsilvanicum</name>
    <dbReference type="NCBI Taxonomy" id="1549638"/>
    <lineage>
        <taxon>Bacteria</taxon>
        <taxon>Pseudomonadati</taxon>
        <taxon>Pseudomonadota</taxon>
        <taxon>Betaproteobacteria</taxon>
        <taxon>Burkholderiales</taxon>
        <taxon>Burkholderiaceae</taxon>
        <taxon>Quisquiliibacterium</taxon>
    </lineage>
</organism>
<dbReference type="RefSeq" id="WP_183964985.1">
    <property type="nucleotide sequence ID" value="NZ_BAABEW010000017.1"/>
</dbReference>
<accession>A0A7W8HGJ6</accession>
<evidence type="ECO:0000259" key="2">
    <source>
        <dbReference type="Pfam" id="PF07811"/>
    </source>
</evidence>
<reference evidence="3 4" key="1">
    <citation type="submission" date="2020-08" db="EMBL/GenBank/DDBJ databases">
        <title>Genomic Encyclopedia of Type Strains, Phase IV (KMG-IV): sequencing the most valuable type-strain genomes for metagenomic binning, comparative biology and taxonomic classification.</title>
        <authorList>
            <person name="Goeker M."/>
        </authorList>
    </citation>
    <scope>NUCLEOTIDE SEQUENCE [LARGE SCALE GENOMIC DNA]</scope>
    <source>
        <strain evidence="3 4">DSM 29781</strain>
    </source>
</reference>
<protein>
    <recommendedName>
        <fullName evidence="2">TadE-like domain-containing protein</fullName>
    </recommendedName>
</protein>
<dbReference type="Pfam" id="PF07811">
    <property type="entry name" value="TadE"/>
    <property type="match status" value="1"/>
</dbReference>
<dbReference type="Proteomes" id="UP000532440">
    <property type="component" value="Unassembled WGS sequence"/>
</dbReference>